<dbReference type="Pfam" id="PF12937">
    <property type="entry name" value="F-box-like"/>
    <property type="match status" value="1"/>
</dbReference>
<sequence>MYDLMAGPSTLLELPAEVLSQILLHLSPDAFVQLTQTCKQLYKIGSQNRDALLRHLDNVPGIKLGLDDRKVSTLDLFRMLHRRASLNLLGAGHHADCHFSKFENGSLDARASCISNTNQYFNISLASKGSATVRHYGSRCADIGTATPSPDADGSGEVLQVIHNECIISILYAWEIDDGAPQLPSPAPKPPDLNSLARDFLRRSQQSSAPKPEFQHKIVPRSSVSYRLIHYNPHSPVVNAVVFAVMAPPTSQDCELVPLHIAIHSRLKCAIIWDCLSSIDRTGGSTRVIVYVADNTPPPDEVGVYKAIQVWPWIPQDNAKVPSFEEFRNDPSQKKAKQYMRRFVPRATAFIRNGNRLKLYAHGMLNPYGALSTRTHLMQRDQTRRIASAYSFNHFVVNGVELRTEKPFFGVHSQGPTHDAGTPHCVHSYLQLAVESGESFFGDNVSFGRPAEDGIFIVQSHDDYPEDGCGPDHLVRTEQYSLNCDDFNVRVVAQLRGWSKHWRPTNLTALDIIAVSKRGTRIAIAMWDRILVYTLDTAILVEDWTHPDDDESDAASQAGSDHSSSTGSSHSVSNNDAAGIVPALNNDDNSSAGEIIIEPWIDRKIDKRTMVKASRYYDLAEHPQFGEIVELWPIELKLPHGAIARKVVWPAKQEDLSASRDWTPSPRSIPSHDPDMKEHDWSGLPDEIRRLDEAMTDKIPTLDDILSEGDLESIPDVDERDSPHETGIGDAMSDTEDAMDVDATDGQLQDIIDIDDIELIYKPDGTPYTMADYDLDMERKLVGPRVRREITPPMSQSEVIAAARLRAQQSIDQQIAREAEAAAAAAAREAGRQDDVMNDEAQFPKTHGAAHIPSYATMAKILADPTSKSAAALRAIPKVTLKTTAADVTFPSTASTSPSATAPPAATSPSASHGTEEEISEEPETPDADEEEQPTLKGPKGKQPIRPDPLPSSRSRSRSTSPHLWGRSRRGSRSRGTRWRRPRRKRNTEDELVVLTDRGVMVWDLGPMSRGRRTTKVLDEEE</sequence>
<comment type="caution">
    <text evidence="3">The sequence shown here is derived from an EMBL/GenBank/DDBJ whole genome shotgun (WGS) entry which is preliminary data.</text>
</comment>
<evidence type="ECO:0000313" key="3">
    <source>
        <dbReference type="EMBL" id="KPI42554.1"/>
    </source>
</evidence>
<dbReference type="PROSITE" id="PS50181">
    <property type="entry name" value="FBOX"/>
    <property type="match status" value="1"/>
</dbReference>
<gene>
    <name evidence="3" type="ORF">AB675_9570</name>
</gene>
<feature type="compositionally biased region" description="Acidic residues" evidence="1">
    <location>
        <begin position="917"/>
        <end position="933"/>
    </location>
</feature>
<dbReference type="InterPro" id="IPR036047">
    <property type="entry name" value="F-box-like_dom_sf"/>
</dbReference>
<feature type="region of interest" description="Disordered" evidence="1">
    <location>
        <begin position="655"/>
        <end position="680"/>
    </location>
</feature>
<feature type="compositionally biased region" description="Basic and acidic residues" evidence="1">
    <location>
        <begin position="670"/>
        <end position="680"/>
    </location>
</feature>
<dbReference type="CDD" id="cd09917">
    <property type="entry name" value="F-box_SF"/>
    <property type="match status" value="1"/>
</dbReference>
<evidence type="ECO:0000313" key="4">
    <source>
        <dbReference type="Proteomes" id="UP000038010"/>
    </source>
</evidence>
<proteinExistence type="predicted"/>
<dbReference type="EMBL" id="LFJN01000007">
    <property type="protein sequence ID" value="KPI42554.1"/>
    <property type="molecule type" value="Genomic_DNA"/>
</dbReference>
<feature type="compositionally biased region" description="Basic residues" evidence="1">
    <location>
        <begin position="966"/>
        <end position="986"/>
    </location>
</feature>
<feature type="compositionally biased region" description="Low complexity" evidence="1">
    <location>
        <begin position="951"/>
        <end position="962"/>
    </location>
</feature>
<dbReference type="Proteomes" id="UP000038010">
    <property type="component" value="Unassembled WGS sequence"/>
</dbReference>
<dbReference type="GeneID" id="28741996"/>
<evidence type="ECO:0000256" key="1">
    <source>
        <dbReference type="SAM" id="MobiDB-lite"/>
    </source>
</evidence>
<feature type="compositionally biased region" description="Low complexity" evidence="1">
    <location>
        <begin position="892"/>
        <end position="912"/>
    </location>
</feature>
<feature type="region of interest" description="Disordered" evidence="1">
    <location>
        <begin position="549"/>
        <end position="585"/>
    </location>
</feature>
<protein>
    <recommendedName>
        <fullName evidence="2">F-box domain-containing protein</fullName>
    </recommendedName>
</protein>
<feature type="region of interest" description="Disordered" evidence="1">
    <location>
        <begin position="892"/>
        <end position="990"/>
    </location>
</feature>
<keyword evidence="4" id="KW-1185">Reference proteome</keyword>
<dbReference type="STRING" id="1664694.A0A0N1P1P8"/>
<dbReference type="RefSeq" id="XP_018002517.1">
    <property type="nucleotide sequence ID" value="XM_018150116.1"/>
</dbReference>
<evidence type="ECO:0000259" key="2">
    <source>
        <dbReference type="PROSITE" id="PS50181"/>
    </source>
</evidence>
<dbReference type="AlphaFoldDB" id="A0A0N1P1P8"/>
<name>A0A0N1P1P8_9EURO</name>
<dbReference type="OrthoDB" id="6058203at2759"/>
<reference evidence="3 4" key="1">
    <citation type="submission" date="2015-06" db="EMBL/GenBank/DDBJ databases">
        <title>Draft genome of the ant-associated black yeast Phialophora attae CBS 131958.</title>
        <authorList>
            <person name="Moreno L.F."/>
            <person name="Stielow B.J."/>
            <person name="de Hoog S."/>
            <person name="Vicente V.A."/>
            <person name="Weiss V.A."/>
            <person name="de Vries M."/>
            <person name="Cruz L.M."/>
            <person name="Souza E.M."/>
        </authorList>
    </citation>
    <scope>NUCLEOTIDE SEQUENCE [LARGE SCALE GENOMIC DNA]</scope>
    <source>
        <strain evidence="3 4">CBS 131958</strain>
    </source>
</reference>
<feature type="compositionally biased region" description="Low complexity" evidence="1">
    <location>
        <begin position="554"/>
        <end position="573"/>
    </location>
</feature>
<dbReference type="SUPFAM" id="SSF81383">
    <property type="entry name" value="F-box domain"/>
    <property type="match status" value="1"/>
</dbReference>
<feature type="domain" description="F-box" evidence="2">
    <location>
        <begin position="8"/>
        <end position="56"/>
    </location>
</feature>
<dbReference type="VEuPathDB" id="FungiDB:AB675_9570"/>
<organism evidence="3 4">
    <name type="scientific">Cyphellophora attinorum</name>
    <dbReference type="NCBI Taxonomy" id="1664694"/>
    <lineage>
        <taxon>Eukaryota</taxon>
        <taxon>Fungi</taxon>
        <taxon>Dikarya</taxon>
        <taxon>Ascomycota</taxon>
        <taxon>Pezizomycotina</taxon>
        <taxon>Eurotiomycetes</taxon>
        <taxon>Chaetothyriomycetidae</taxon>
        <taxon>Chaetothyriales</taxon>
        <taxon>Cyphellophoraceae</taxon>
        <taxon>Cyphellophora</taxon>
    </lineage>
</organism>
<dbReference type="InterPro" id="IPR001810">
    <property type="entry name" value="F-box_dom"/>
</dbReference>
<accession>A0A0N1P1P8</accession>